<dbReference type="Proteomes" id="UP000290289">
    <property type="component" value="Chromosome 6"/>
</dbReference>
<dbReference type="AlphaFoldDB" id="A0A498JPS5"/>
<name>A0A498JPS5_MALDO</name>
<evidence type="ECO:0000313" key="1">
    <source>
        <dbReference type="EMBL" id="RXH96907.1"/>
    </source>
</evidence>
<reference evidence="1 2" key="1">
    <citation type="submission" date="2018-10" db="EMBL/GenBank/DDBJ databases">
        <title>A high-quality apple genome assembly.</title>
        <authorList>
            <person name="Hu J."/>
        </authorList>
    </citation>
    <scope>NUCLEOTIDE SEQUENCE [LARGE SCALE GENOMIC DNA]</scope>
    <source>
        <strain evidence="2">cv. HFTH1</strain>
        <tissue evidence="1">Young leaf</tissue>
    </source>
</reference>
<gene>
    <name evidence="1" type="ORF">DVH24_009749</name>
</gene>
<keyword evidence="2" id="KW-1185">Reference proteome</keyword>
<dbReference type="EMBL" id="RDQH01000332">
    <property type="protein sequence ID" value="RXH96907.1"/>
    <property type="molecule type" value="Genomic_DNA"/>
</dbReference>
<evidence type="ECO:0000313" key="2">
    <source>
        <dbReference type="Proteomes" id="UP000290289"/>
    </source>
</evidence>
<protein>
    <recommendedName>
        <fullName evidence="3">Pectinesterase inhibitor domain-containing protein</fullName>
    </recommendedName>
</protein>
<organism evidence="1 2">
    <name type="scientific">Malus domestica</name>
    <name type="common">Apple</name>
    <name type="synonym">Pyrus malus</name>
    <dbReference type="NCBI Taxonomy" id="3750"/>
    <lineage>
        <taxon>Eukaryota</taxon>
        <taxon>Viridiplantae</taxon>
        <taxon>Streptophyta</taxon>
        <taxon>Embryophyta</taxon>
        <taxon>Tracheophyta</taxon>
        <taxon>Spermatophyta</taxon>
        <taxon>Magnoliopsida</taxon>
        <taxon>eudicotyledons</taxon>
        <taxon>Gunneridae</taxon>
        <taxon>Pentapetalae</taxon>
        <taxon>rosids</taxon>
        <taxon>fabids</taxon>
        <taxon>Rosales</taxon>
        <taxon>Rosaceae</taxon>
        <taxon>Amygdaloideae</taxon>
        <taxon>Maleae</taxon>
        <taxon>Malus</taxon>
    </lineage>
</organism>
<evidence type="ECO:0008006" key="3">
    <source>
        <dbReference type="Google" id="ProtNLM"/>
    </source>
</evidence>
<sequence>MYNHTSIPGNHEHHPTNDDPDSVLPLFLFFLSRLLPALESPFTEKVQRTNGTINICLTHTQGDLDFIFSFPPQFDVRTARALDSCVMLYKDAVDSFRNALAFLDQLGTLGTLSFH</sequence>
<dbReference type="InterPro" id="IPR035513">
    <property type="entry name" value="Invertase/methylesterase_inhib"/>
</dbReference>
<accession>A0A498JPS5</accession>
<comment type="caution">
    <text evidence="1">The sequence shown here is derived from an EMBL/GenBank/DDBJ whole genome shotgun (WGS) entry which is preliminary data.</text>
</comment>
<proteinExistence type="predicted"/>
<dbReference type="SUPFAM" id="SSF101148">
    <property type="entry name" value="Plant invertase/pectin methylesterase inhibitor"/>
    <property type="match status" value="1"/>
</dbReference>